<protein>
    <submittedName>
        <fullName evidence="1">Uncharacterized protein</fullName>
    </submittedName>
</protein>
<dbReference type="Proteomes" id="UP000613740">
    <property type="component" value="Unassembled WGS sequence"/>
</dbReference>
<dbReference type="EMBL" id="JAEHOD010000003">
    <property type="protein sequence ID" value="KAG2453650.1"/>
    <property type="molecule type" value="Genomic_DNA"/>
</dbReference>
<reference evidence="1" key="1">
    <citation type="journal article" date="2020" name="bioRxiv">
        <title>Comparative genomics of Chlamydomonas.</title>
        <authorList>
            <person name="Craig R.J."/>
            <person name="Hasan A.R."/>
            <person name="Ness R.W."/>
            <person name="Keightley P.D."/>
        </authorList>
    </citation>
    <scope>NUCLEOTIDE SEQUENCE</scope>
    <source>
        <strain evidence="1">CCAP 11/173</strain>
    </source>
</reference>
<accession>A0A836BCA1</accession>
<organism evidence="1 2">
    <name type="scientific">Chlamydomonas schloesseri</name>
    <dbReference type="NCBI Taxonomy" id="2026947"/>
    <lineage>
        <taxon>Eukaryota</taxon>
        <taxon>Viridiplantae</taxon>
        <taxon>Chlorophyta</taxon>
        <taxon>core chlorophytes</taxon>
        <taxon>Chlorophyceae</taxon>
        <taxon>CS clade</taxon>
        <taxon>Chlamydomonadales</taxon>
        <taxon>Chlamydomonadaceae</taxon>
        <taxon>Chlamydomonas</taxon>
    </lineage>
</organism>
<gene>
    <name evidence="1" type="ORF">HYH02_001863</name>
</gene>
<evidence type="ECO:0000313" key="1">
    <source>
        <dbReference type="EMBL" id="KAG2453650.1"/>
    </source>
</evidence>
<sequence length="73" mass="8117">MGGRFEVKVFVLANGKNMGKVNAQPQTVFKLLRARLFPHAPKGAAGVVPPFMHLSWDLTKAGQAERRRLKPTF</sequence>
<keyword evidence="2" id="KW-1185">Reference proteome</keyword>
<proteinExistence type="predicted"/>
<comment type="caution">
    <text evidence="1">The sequence shown here is derived from an EMBL/GenBank/DDBJ whole genome shotgun (WGS) entry which is preliminary data.</text>
</comment>
<evidence type="ECO:0000313" key="2">
    <source>
        <dbReference type="Proteomes" id="UP000613740"/>
    </source>
</evidence>
<dbReference type="AlphaFoldDB" id="A0A836BCA1"/>
<name>A0A836BCA1_9CHLO</name>